<dbReference type="NCBIfam" id="TIGR00231">
    <property type="entry name" value="small_GTP"/>
    <property type="match status" value="1"/>
</dbReference>
<feature type="region of interest" description="Disordered" evidence="2">
    <location>
        <begin position="1"/>
        <end position="41"/>
    </location>
</feature>
<feature type="coiled-coil region" evidence="1">
    <location>
        <begin position="377"/>
        <end position="414"/>
    </location>
</feature>
<sequence>MKDISSVASYSTTSSRFDPSKSSSSDGPSSSSSSSSPLASSPSLNHVLDGLFSLLNYKERQILTEQRELTENARTLAAQVGGREVSDLLHNTASLNFLQELQLQSTFSVVLAGEFNAGKSTLLNALLGQELLESGALPTTDTITIVAANKSMPNENEADADDDAESITDNKNHATDAPKLPLGVTLHLVPDMPLLQDLTLIDTPGTNSTWMDHTERTLRLLPSADLILFVTSADRPFSESERTLLKSIQSYRKSIVVIVNKMDILPEESQPKILEFVQDNASELLGARPIVIPVSSRNALSVKLQAAGITPNTVNQGNVMGGTANQLLLSSAEQIWKDSNFGALESFLRDSLTTQTRIRSKLTSPLGVAEGLMVQCLETLKKEKQELEADLSTLNILKSQLEGWEKELQRDLDASKERIVKTVTQEGTTVELLFSRMSVFQFYAWGLLSSNKNNATMTGPPHAKFLKEWDEAKLQQASLHKSNDLKEELLEQVYETADSVASRGRAQGQVVVEYLGNRPTMKNQSLIGSVTATSRFEDTRKHLGKLMAEAVQSTLQGRHAAGGGRLDKNKNANEERDSLYASIQQLAMASAALQTGGVMTGLVTLGEFLDPFTGIALSSSLVLGGSACYVVGTSRLAKGYQEDWDNRAQRLGNSLDGIFTKELDKVNRRIMDGVAPYTRFVESEQERIDKLRDECDGLATAARSLRNRVFKLS</sequence>
<feature type="coiled-coil region" evidence="1">
    <location>
        <begin position="681"/>
        <end position="708"/>
    </location>
</feature>
<dbReference type="Proteomes" id="UP001295423">
    <property type="component" value="Unassembled WGS sequence"/>
</dbReference>
<dbReference type="PANTHER" id="PTHR43681:SF1">
    <property type="entry name" value="SARCALUMENIN"/>
    <property type="match status" value="1"/>
</dbReference>
<organism evidence="4 5">
    <name type="scientific">Cylindrotheca closterium</name>
    <dbReference type="NCBI Taxonomy" id="2856"/>
    <lineage>
        <taxon>Eukaryota</taxon>
        <taxon>Sar</taxon>
        <taxon>Stramenopiles</taxon>
        <taxon>Ochrophyta</taxon>
        <taxon>Bacillariophyta</taxon>
        <taxon>Bacillariophyceae</taxon>
        <taxon>Bacillariophycidae</taxon>
        <taxon>Bacillariales</taxon>
        <taxon>Bacillariaceae</taxon>
        <taxon>Cylindrotheca</taxon>
    </lineage>
</organism>
<reference evidence="4" key="1">
    <citation type="submission" date="2023-08" db="EMBL/GenBank/DDBJ databases">
        <authorList>
            <person name="Audoor S."/>
            <person name="Bilcke G."/>
        </authorList>
    </citation>
    <scope>NUCLEOTIDE SEQUENCE</scope>
</reference>
<dbReference type="Gene3D" id="3.40.50.300">
    <property type="entry name" value="P-loop containing nucleotide triphosphate hydrolases"/>
    <property type="match status" value="1"/>
</dbReference>
<dbReference type="PANTHER" id="PTHR43681">
    <property type="entry name" value="TRANSMEMBRANE GTPASE FZO"/>
    <property type="match status" value="1"/>
</dbReference>
<comment type="caution">
    <text evidence="4">The sequence shown here is derived from an EMBL/GenBank/DDBJ whole genome shotgun (WGS) entry which is preliminary data.</text>
</comment>
<proteinExistence type="predicted"/>
<dbReference type="InterPro" id="IPR045063">
    <property type="entry name" value="Dynamin_N"/>
</dbReference>
<dbReference type="SUPFAM" id="SSF52540">
    <property type="entry name" value="P-loop containing nucleoside triphosphate hydrolases"/>
    <property type="match status" value="1"/>
</dbReference>
<dbReference type="EMBL" id="CAKOGP040000524">
    <property type="protein sequence ID" value="CAJ1935904.1"/>
    <property type="molecule type" value="Genomic_DNA"/>
</dbReference>
<feature type="compositionally biased region" description="Acidic residues" evidence="2">
    <location>
        <begin position="156"/>
        <end position="166"/>
    </location>
</feature>
<evidence type="ECO:0000256" key="2">
    <source>
        <dbReference type="SAM" id="MobiDB-lite"/>
    </source>
</evidence>
<evidence type="ECO:0000259" key="3">
    <source>
        <dbReference type="Pfam" id="PF00350"/>
    </source>
</evidence>
<name>A0AAD2CIW7_9STRA</name>
<feature type="domain" description="Dynamin N-terminal" evidence="3">
    <location>
        <begin position="109"/>
        <end position="261"/>
    </location>
</feature>
<keyword evidence="5" id="KW-1185">Reference proteome</keyword>
<dbReference type="InterPro" id="IPR051943">
    <property type="entry name" value="TRAFAC_Dynamin-like_GTPase"/>
</dbReference>
<dbReference type="InterPro" id="IPR027417">
    <property type="entry name" value="P-loop_NTPase"/>
</dbReference>
<dbReference type="InterPro" id="IPR005225">
    <property type="entry name" value="Small_GTP-bd"/>
</dbReference>
<evidence type="ECO:0000313" key="5">
    <source>
        <dbReference type="Proteomes" id="UP001295423"/>
    </source>
</evidence>
<dbReference type="Pfam" id="PF00350">
    <property type="entry name" value="Dynamin_N"/>
    <property type="match status" value="1"/>
</dbReference>
<evidence type="ECO:0000313" key="4">
    <source>
        <dbReference type="EMBL" id="CAJ1935904.1"/>
    </source>
</evidence>
<gene>
    <name evidence="4" type="ORF">CYCCA115_LOCUS4955</name>
</gene>
<dbReference type="GO" id="GO:0005525">
    <property type="term" value="F:GTP binding"/>
    <property type="evidence" value="ECO:0007669"/>
    <property type="project" value="InterPro"/>
</dbReference>
<evidence type="ECO:0000256" key="1">
    <source>
        <dbReference type="SAM" id="Coils"/>
    </source>
</evidence>
<dbReference type="AlphaFoldDB" id="A0AAD2CIW7"/>
<protein>
    <recommendedName>
        <fullName evidence="3">Dynamin N-terminal domain-containing protein</fullName>
    </recommendedName>
</protein>
<feature type="region of interest" description="Disordered" evidence="2">
    <location>
        <begin position="153"/>
        <end position="176"/>
    </location>
</feature>
<dbReference type="CDD" id="cd09912">
    <property type="entry name" value="DLP_2"/>
    <property type="match status" value="1"/>
</dbReference>
<keyword evidence="1" id="KW-0175">Coiled coil</keyword>
<accession>A0AAD2CIW7</accession>